<feature type="domain" description="Deoxynucleoside kinase" evidence="1">
    <location>
        <begin position="109"/>
        <end position="175"/>
    </location>
</feature>
<sequence length="227" mass="26359">MKFSKFVCLTSVFLCINFNENSKIKCDKIIVIPEDYLLNNAEVHRITRTTFARNKECQSQSIRNCSKDSHKTIVLEGNIGSGKTTILNYVKNLTDIELSQNRSTNGQMVLYENGYISESELKELKTKFENLVKSGNLGDEIVLYIKTTPEVAFNRIKNRGRYEELTVDFDYIKKIYFYTLRVVLTLNLLDFYENIVGLVRDDKESLRVGWVSYDKESLRTTLKCIVR</sequence>
<dbReference type="GO" id="GO:0019136">
    <property type="term" value="F:deoxynucleoside kinase activity"/>
    <property type="evidence" value="ECO:0007669"/>
    <property type="project" value="TreeGrafter"/>
</dbReference>
<dbReference type="HOGENOM" id="CLU_1222308_0_0_1"/>
<dbReference type="Proteomes" id="UP000015102">
    <property type="component" value="Unassembled WGS sequence"/>
</dbReference>
<dbReference type="EMBL" id="CAQQ02045698">
    <property type="status" value="NOT_ANNOTATED_CDS"/>
    <property type="molecule type" value="Genomic_DNA"/>
</dbReference>
<proteinExistence type="predicted"/>
<dbReference type="InterPro" id="IPR031314">
    <property type="entry name" value="DNK_dom"/>
</dbReference>
<dbReference type="InterPro" id="IPR050566">
    <property type="entry name" value="Deoxyribonucleoside_kinase"/>
</dbReference>
<dbReference type="EnsemblMetazoa" id="MESCA004480-RA">
    <property type="protein sequence ID" value="MESCA004480-PA"/>
    <property type="gene ID" value="MESCA004480"/>
</dbReference>
<dbReference type="EMBL" id="CAQQ02045697">
    <property type="status" value="NOT_ANNOTATED_CDS"/>
    <property type="molecule type" value="Genomic_DNA"/>
</dbReference>
<reference evidence="2" key="2">
    <citation type="submission" date="2015-06" db="UniProtKB">
        <authorList>
            <consortium name="EnsemblMetazoa"/>
        </authorList>
    </citation>
    <scope>IDENTIFICATION</scope>
</reference>
<dbReference type="Pfam" id="PF01712">
    <property type="entry name" value="dNK"/>
    <property type="match status" value="1"/>
</dbReference>
<dbReference type="SUPFAM" id="SSF52540">
    <property type="entry name" value="P-loop containing nucleoside triphosphate hydrolases"/>
    <property type="match status" value="1"/>
</dbReference>
<dbReference type="PANTHER" id="PTHR10513:SF35">
    <property type="entry name" value="DEOXYADENOSINE KINASE"/>
    <property type="match status" value="1"/>
</dbReference>
<evidence type="ECO:0000313" key="3">
    <source>
        <dbReference type="Proteomes" id="UP000015102"/>
    </source>
</evidence>
<dbReference type="GO" id="GO:0005739">
    <property type="term" value="C:mitochondrion"/>
    <property type="evidence" value="ECO:0007669"/>
    <property type="project" value="TreeGrafter"/>
</dbReference>
<dbReference type="STRING" id="36166.T1GLR7"/>
<protein>
    <recommendedName>
        <fullName evidence="1">Deoxynucleoside kinase domain-containing protein</fullName>
    </recommendedName>
</protein>
<dbReference type="PANTHER" id="PTHR10513">
    <property type="entry name" value="DEOXYNUCLEOSIDE KINASE"/>
    <property type="match status" value="1"/>
</dbReference>
<dbReference type="InterPro" id="IPR027417">
    <property type="entry name" value="P-loop_NTPase"/>
</dbReference>
<evidence type="ECO:0000313" key="2">
    <source>
        <dbReference type="EnsemblMetazoa" id="MESCA004480-PA"/>
    </source>
</evidence>
<evidence type="ECO:0000259" key="1">
    <source>
        <dbReference type="Pfam" id="PF01712"/>
    </source>
</evidence>
<dbReference type="AlphaFoldDB" id="T1GLR7"/>
<organism evidence="2 3">
    <name type="scientific">Megaselia scalaris</name>
    <name type="common">Humpbacked fly</name>
    <name type="synonym">Phora scalaris</name>
    <dbReference type="NCBI Taxonomy" id="36166"/>
    <lineage>
        <taxon>Eukaryota</taxon>
        <taxon>Metazoa</taxon>
        <taxon>Ecdysozoa</taxon>
        <taxon>Arthropoda</taxon>
        <taxon>Hexapoda</taxon>
        <taxon>Insecta</taxon>
        <taxon>Pterygota</taxon>
        <taxon>Neoptera</taxon>
        <taxon>Endopterygota</taxon>
        <taxon>Diptera</taxon>
        <taxon>Brachycera</taxon>
        <taxon>Muscomorpha</taxon>
        <taxon>Platypezoidea</taxon>
        <taxon>Phoridae</taxon>
        <taxon>Megaseliini</taxon>
        <taxon>Megaselia</taxon>
    </lineage>
</organism>
<keyword evidence="3" id="KW-1185">Reference proteome</keyword>
<name>T1GLR7_MEGSC</name>
<dbReference type="Gene3D" id="3.40.50.300">
    <property type="entry name" value="P-loop containing nucleotide triphosphate hydrolases"/>
    <property type="match status" value="2"/>
</dbReference>
<reference evidence="3" key="1">
    <citation type="submission" date="2013-02" db="EMBL/GenBank/DDBJ databases">
        <authorList>
            <person name="Hughes D."/>
        </authorList>
    </citation>
    <scope>NUCLEOTIDE SEQUENCE</scope>
    <source>
        <strain>Durham</strain>
        <strain evidence="3">NC isolate 2 -- Noor lab</strain>
    </source>
</reference>
<accession>T1GLR7</accession>
<dbReference type="EMBL" id="CAQQ02045699">
    <property type="status" value="NOT_ANNOTATED_CDS"/>
    <property type="molecule type" value="Genomic_DNA"/>
</dbReference>
<dbReference type="EMBL" id="CAQQ02045700">
    <property type="status" value="NOT_ANNOTATED_CDS"/>
    <property type="molecule type" value="Genomic_DNA"/>
</dbReference>